<organism evidence="1 2">
    <name type="scientific">Scytonema hofmannii PCC 7110</name>
    <dbReference type="NCBI Taxonomy" id="128403"/>
    <lineage>
        <taxon>Bacteria</taxon>
        <taxon>Bacillati</taxon>
        <taxon>Cyanobacteriota</taxon>
        <taxon>Cyanophyceae</taxon>
        <taxon>Nostocales</taxon>
        <taxon>Scytonemataceae</taxon>
        <taxon>Scytonema</taxon>
    </lineage>
</organism>
<dbReference type="STRING" id="128403.WA1_06245"/>
<dbReference type="AlphaFoldDB" id="A0A139WSN0"/>
<evidence type="ECO:0000313" key="2">
    <source>
        <dbReference type="Proteomes" id="UP000076925"/>
    </source>
</evidence>
<comment type="caution">
    <text evidence="1">The sequence shown here is derived from an EMBL/GenBank/DDBJ whole genome shotgun (WGS) entry which is preliminary data.</text>
</comment>
<reference evidence="1 2" key="1">
    <citation type="journal article" date="2013" name="Genome Biol. Evol.">
        <title>Genomes of Stigonematalean cyanobacteria (subsection V) and the evolution of oxygenic photosynthesis from prokaryotes to plastids.</title>
        <authorList>
            <person name="Dagan T."/>
            <person name="Roettger M."/>
            <person name="Stucken K."/>
            <person name="Landan G."/>
            <person name="Koch R."/>
            <person name="Major P."/>
            <person name="Gould S.B."/>
            <person name="Goremykin V.V."/>
            <person name="Rippka R."/>
            <person name="Tandeau de Marsac N."/>
            <person name="Gugger M."/>
            <person name="Lockhart P.J."/>
            <person name="Allen J.F."/>
            <person name="Brune I."/>
            <person name="Maus I."/>
            <person name="Puhler A."/>
            <person name="Martin W.F."/>
        </authorList>
    </citation>
    <scope>NUCLEOTIDE SEQUENCE [LARGE SCALE GENOMIC DNA]</scope>
    <source>
        <strain evidence="1 2">PCC 7110</strain>
    </source>
</reference>
<dbReference type="EMBL" id="ANNX02000051">
    <property type="protein sequence ID" value="KYC35423.1"/>
    <property type="molecule type" value="Genomic_DNA"/>
</dbReference>
<sequence length="74" mass="8290">MEVSNALMNKILSYLLQNARKQAKLEVTAKIDLGIKTSGVVLEALKAHLELVKNEVLANNIDFEELENADYCEQ</sequence>
<name>A0A139WSN0_9CYAN</name>
<proteinExistence type="predicted"/>
<keyword evidence="2" id="KW-1185">Reference proteome</keyword>
<accession>A0A139WSN0</accession>
<dbReference type="Proteomes" id="UP000076925">
    <property type="component" value="Unassembled WGS sequence"/>
</dbReference>
<dbReference type="Pfam" id="PF19302">
    <property type="entry name" value="DUF5915"/>
    <property type="match status" value="1"/>
</dbReference>
<protein>
    <submittedName>
        <fullName evidence="1">Uncharacterized protein</fullName>
    </submittedName>
</protein>
<evidence type="ECO:0000313" key="1">
    <source>
        <dbReference type="EMBL" id="KYC35423.1"/>
    </source>
</evidence>
<gene>
    <name evidence="1" type="ORF">WA1_06245</name>
</gene>